<reference evidence="3 4" key="1">
    <citation type="submission" date="2015-08" db="EMBL/GenBank/DDBJ databases">
        <title>Next Generation Sequencing and Analysis of the Genome of Puccinia sorghi L Schw, the Causal Agent of Maize Common Rust.</title>
        <authorList>
            <person name="Rochi L."/>
            <person name="Burguener G."/>
            <person name="Darino M."/>
            <person name="Turjanski A."/>
            <person name="Kreff E."/>
            <person name="Dieguez M.J."/>
            <person name="Sacco F."/>
        </authorList>
    </citation>
    <scope>NUCLEOTIDE SEQUENCE [LARGE SCALE GENOMIC DNA]</scope>
    <source>
        <strain evidence="3 4">RO10H11247</strain>
    </source>
</reference>
<evidence type="ECO:0000313" key="4">
    <source>
        <dbReference type="Proteomes" id="UP000037035"/>
    </source>
</evidence>
<feature type="signal peptide" evidence="2">
    <location>
        <begin position="1"/>
        <end position="20"/>
    </location>
</feature>
<feature type="chain" id="PRO_5005567699" evidence="2">
    <location>
        <begin position="21"/>
        <end position="104"/>
    </location>
</feature>
<keyword evidence="2" id="KW-0732">Signal</keyword>
<keyword evidence="4" id="KW-1185">Reference proteome</keyword>
<evidence type="ECO:0000256" key="2">
    <source>
        <dbReference type="SAM" id="SignalP"/>
    </source>
</evidence>
<dbReference type="OrthoDB" id="2515703at2759"/>
<dbReference type="VEuPathDB" id="FungiDB:VP01_6337g2"/>
<feature type="non-terminal residue" evidence="3">
    <location>
        <position position="1"/>
    </location>
</feature>
<comment type="caution">
    <text evidence="3">The sequence shown here is derived from an EMBL/GenBank/DDBJ whole genome shotgun (WGS) entry which is preliminary data.</text>
</comment>
<feature type="region of interest" description="Disordered" evidence="1">
    <location>
        <begin position="83"/>
        <end position="104"/>
    </location>
</feature>
<dbReference type="AlphaFoldDB" id="A0A0L6UI93"/>
<dbReference type="Proteomes" id="UP000037035">
    <property type="component" value="Unassembled WGS sequence"/>
</dbReference>
<dbReference type="EMBL" id="LAVV01011649">
    <property type="protein sequence ID" value="KNZ47520.1"/>
    <property type="molecule type" value="Genomic_DNA"/>
</dbReference>
<evidence type="ECO:0000313" key="3">
    <source>
        <dbReference type="EMBL" id="KNZ47520.1"/>
    </source>
</evidence>
<evidence type="ECO:0000256" key="1">
    <source>
        <dbReference type="SAM" id="MobiDB-lite"/>
    </source>
</evidence>
<accession>A0A0L6UI93</accession>
<organism evidence="3 4">
    <name type="scientific">Puccinia sorghi</name>
    <dbReference type="NCBI Taxonomy" id="27349"/>
    <lineage>
        <taxon>Eukaryota</taxon>
        <taxon>Fungi</taxon>
        <taxon>Dikarya</taxon>
        <taxon>Basidiomycota</taxon>
        <taxon>Pucciniomycotina</taxon>
        <taxon>Pucciniomycetes</taxon>
        <taxon>Pucciniales</taxon>
        <taxon>Pucciniaceae</taxon>
        <taxon>Puccinia</taxon>
    </lineage>
</organism>
<proteinExistence type="predicted"/>
<sequence length="104" mass="11597">EQALAIKAIEFLVLLPMVHAFLGRQLSVREANKWNRFLQTEQACKIFQKSGAGIKNGQVMKLISKVYNKMTVEERAALLTSPASVDDINHGEEVPVTDQHPPNV</sequence>
<gene>
    <name evidence="3" type="ORF">VP01_6337g2</name>
</gene>
<name>A0A0L6UI93_9BASI</name>
<protein>
    <submittedName>
        <fullName evidence="3">Uncharacterized protein</fullName>
    </submittedName>
</protein>